<dbReference type="GeneID" id="25312858"/>
<name>A0A0F4Z3S6_RASE3</name>
<dbReference type="EMBL" id="LASV01000034">
    <property type="protein sequence ID" value="KKA25164.1"/>
    <property type="molecule type" value="Genomic_DNA"/>
</dbReference>
<dbReference type="STRING" id="1408163.A0A0F4Z3S6"/>
<comment type="caution">
    <text evidence="2">The sequence shown here is derived from an EMBL/GenBank/DDBJ whole genome shotgun (WGS) entry which is preliminary data.</text>
</comment>
<gene>
    <name evidence="2" type="ORF">T310_0804</name>
</gene>
<evidence type="ECO:0000313" key="2">
    <source>
        <dbReference type="EMBL" id="KKA25164.1"/>
    </source>
</evidence>
<organism evidence="2 3">
    <name type="scientific">Rasamsonia emersonii (strain ATCC 16479 / CBS 393.64 / IMI 116815)</name>
    <dbReference type="NCBI Taxonomy" id="1408163"/>
    <lineage>
        <taxon>Eukaryota</taxon>
        <taxon>Fungi</taxon>
        <taxon>Dikarya</taxon>
        <taxon>Ascomycota</taxon>
        <taxon>Pezizomycotina</taxon>
        <taxon>Eurotiomycetes</taxon>
        <taxon>Eurotiomycetidae</taxon>
        <taxon>Eurotiales</taxon>
        <taxon>Trichocomaceae</taxon>
        <taxon>Rasamsonia</taxon>
    </lineage>
</organism>
<dbReference type="AlphaFoldDB" id="A0A0F4Z3S6"/>
<feature type="region of interest" description="Disordered" evidence="1">
    <location>
        <begin position="180"/>
        <end position="208"/>
    </location>
</feature>
<keyword evidence="3" id="KW-1185">Reference proteome</keyword>
<evidence type="ECO:0000313" key="3">
    <source>
        <dbReference type="Proteomes" id="UP000053958"/>
    </source>
</evidence>
<dbReference type="RefSeq" id="XP_013331776.1">
    <property type="nucleotide sequence ID" value="XM_013476322.1"/>
</dbReference>
<dbReference type="OrthoDB" id="4224397at2759"/>
<dbReference type="Proteomes" id="UP000053958">
    <property type="component" value="Unassembled WGS sequence"/>
</dbReference>
<proteinExistence type="predicted"/>
<reference evidence="2 3" key="1">
    <citation type="submission" date="2015-04" db="EMBL/GenBank/DDBJ databases">
        <authorList>
            <person name="Heijne W.H."/>
            <person name="Fedorova N.D."/>
            <person name="Nierman W.C."/>
            <person name="Vollebregt A.W."/>
            <person name="Zhao Z."/>
            <person name="Wu L."/>
            <person name="Kumar M."/>
            <person name="Stam H."/>
            <person name="van den Berg M.A."/>
            <person name="Pel H.J."/>
        </authorList>
    </citation>
    <scope>NUCLEOTIDE SEQUENCE [LARGE SCALE GENOMIC DNA]</scope>
    <source>
        <strain evidence="2 3">CBS 393.64</strain>
    </source>
</reference>
<accession>A0A0F4Z3S6</accession>
<protein>
    <submittedName>
        <fullName evidence="2">Uncharacterized protein</fullName>
    </submittedName>
</protein>
<sequence>MYPTADGDLTKLLDYISRGFNSEPFPCFEIYAEQPDVFACVEHQRREIGKALRQTRMAESGSQSLPLIPKVATDRFDRRRRGFLIVITSDSYRSGAAPPRHIESTGPLWVIFDRKFPHKTCMDTTTRLESDPREAQAIGMAIEEIEVLPEKTEILVKRIQGTYDMRSDLWLMYQRSFQEDESPDYGLDEDEDQPTDQIEEMGDGPAEDTLNHQAQALSLSTDFKVTTGPGNAITVTSSSSSSNTMTSDPTSVTSSTRRSCIIVLEEETIPLRSPRGHLLQR</sequence>
<evidence type="ECO:0000256" key="1">
    <source>
        <dbReference type="SAM" id="MobiDB-lite"/>
    </source>
</evidence>
<feature type="compositionally biased region" description="Acidic residues" evidence="1">
    <location>
        <begin position="180"/>
        <end position="206"/>
    </location>
</feature>